<gene>
    <name evidence="1" type="ORF">SNE40_009661</name>
</gene>
<evidence type="ECO:0000313" key="2">
    <source>
        <dbReference type="Proteomes" id="UP001347796"/>
    </source>
</evidence>
<protein>
    <submittedName>
        <fullName evidence="1">Uncharacterized protein</fullName>
    </submittedName>
</protein>
<dbReference type="AlphaFoldDB" id="A0AAN8JZG7"/>
<dbReference type="EMBL" id="JAZGQO010000007">
    <property type="protein sequence ID" value="KAK6181883.1"/>
    <property type="molecule type" value="Genomic_DNA"/>
</dbReference>
<sequence>MATTRYAECLLNSQLPSSFRAINKGSGDNKIEHSEVVIVKSKDNQKSKAIETKTTGDEIKTKWGIKDTPEIKILKNGNVRLAFENTIDAEIACKIKILNGVEVVIAPPLSLTKEHGIIHAVPCEYSNEKL</sequence>
<dbReference type="Proteomes" id="UP001347796">
    <property type="component" value="Unassembled WGS sequence"/>
</dbReference>
<comment type="caution">
    <text evidence="1">The sequence shown here is derived from an EMBL/GenBank/DDBJ whole genome shotgun (WGS) entry which is preliminary data.</text>
</comment>
<accession>A0AAN8JZG7</accession>
<keyword evidence="2" id="KW-1185">Reference proteome</keyword>
<organism evidence="1 2">
    <name type="scientific">Patella caerulea</name>
    <name type="common">Rayed Mediterranean limpet</name>
    <dbReference type="NCBI Taxonomy" id="87958"/>
    <lineage>
        <taxon>Eukaryota</taxon>
        <taxon>Metazoa</taxon>
        <taxon>Spiralia</taxon>
        <taxon>Lophotrochozoa</taxon>
        <taxon>Mollusca</taxon>
        <taxon>Gastropoda</taxon>
        <taxon>Patellogastropoda</taxon>
        <taxon>Patelloidea</taxon>
        <taxon>Patellidae</taxon>
        <taxon>Patella</taxon>
    </lineage>
</organism>
<proteinExistence type="predicted"/>
<name>A0AAN8JZG7_PATCE</name>
<reference evidence="1 2" key="1">
    <citation type="submission" date="2024-01" db="EMBL/GenBank/DDBJ databases">
        <title>The genome of the rayed Mediterranean limpet Patella caerulea (Linnaeus, 1758).</title>
        <authorList>
            <person name="Anh-Thu Weber A."/>
            <person name="Halstead-Nussloch G."/>
        </authorList>
    </citation>
    <scope>NUCLEOTIDE SEQUENCE [LARGE SCALE GENOMIC DNA]</scope>
    <source>
        <strain evidence="1">AATW-2023a</strain>
        <tissue evidence="1">Whole specimen</tissue>
    </source>
</reference>
<evidence type="ECO:0000313" key="1">
    <source>
        <dbReference type="EMBL" id="KAK6181883.1"/>
    </source>
</evidence>